<feature type="region of interest" description="Disordered" evidence="1">
    <location>
        <begin position="328"/>
        <end position="372"/>
    </location>
</feature>
<sequence>MGNRICRVRRGMVEERYTRPQRLLRQPSNVDYKKLRKLILSEKLAPCFDGAEDSATNSDLEECPICFYFYPSLNRSRCCTKGICTECFLQMQNSAAHPAQCPFCKTSKYEVDYRGAKTLEEKGLEQAEEQKVIEAKIRMQCQESENFEQVVTAAQNLPPVVAQSTSDCEERASGRMENEGESDSSSDGNGVEFNGSAFLNDWNQRHAEFGLDLEDIMLMEAIWQSLKDSTLQKRTARQISGSNSNGGSRRELHAPNQQRFSLDLVTGGVAIAIARMAEHNILQSVASHSSTDSTGETDQTQDASYSDHQSHMLSTMPEEAVTLLMEPTGSAEDSDFDEARSENFHHSCSSTTEDDDWDSHSISNLEGSQVSEDEFELEDRMMEDIDMASSSCSSSVHSLYNGSCGYA</sequence>
<evidence type="ECO:0008006" key="4">
    <source>
        <dbReference type="Google" id="ProtNLM"/>
    </source>
</evidence>
<keyword evidence="3" id="KW-1185">Reference proteome</keyword>
<evidence type="ECO:0000313" key="2">
    <source>
        <dbReference type="EMBL" id="KAK9130257.1"/>
    </source>
</evidence>
<comment type="caution">
    <text evidence="2">The sequence shown here is derived from an EMBL/GenBank/DDBJ whole genome shotgun (WGS) entry which is preliminary data.</text>
</comment>
<proteinExistence type="predicted"/>
<dbReference type="PANTHER" id="PTHR31315">
    <property type="entry name" value="PROTEIN SIP5"/>
    <property type="match status" value="1"/>
</dbReference>
<evidence type="ECO:0000256" key="1">
    <source>
        <dbReference type="SAM" id="MobiDB-lite"/>
    </source>
</evidence>
<dbReference type="EMBL" id="JBBNAE010000004">
    <property type="protein sequence ID" value="KAK9130257.1"/>
    <property type="molecule type" value="Genomic_DNA"/>
</dbReference>
<feature type="compositionally biased region" description="Polar residues" evidence="1">
    <location>
        <begin position="360"/>
        <end position="370"/>
    </location>
</feature>
<feature type="compositionally biased region" description="Basic and acidic residues" evidence="1">
    <location>
        <begin position="168"/>
        <end position="178"/>
    </location>
</feature>
<dbReference type="SUPFAM" id="SSF57850">
    <property type="entry name" value="RING/U-box"/>
    <property type="match status" value="1"/>
</dbReference>
<dbReference type="Proteomes" id="UP001417504">
    <property type="component" value="Unassembled WGS sequence"/>
</dbReference>
<feature type="region of interest" description="Disordered" evidence="1">
    <location>
        <begin position="162"/>
        <end position="192"/>
    </location>
</feature>
<dbReference type="AlphaFoldDB" id="A0AAP0J9R2"/>
<accession>A0AAP0J9R2</accession>
<name>A0AAP0J9R2_9MAGN</name>
<gene>
    <name evidence="2" type="ORF">Sjap_010744</name>
</gene>
<evidence type="ECO:0000313" key="3">
    <source>
        <dbReference type="Proteomes" id="UP001417504"/>
    </source>
</evidence>
<protein>
    <recommendedName>
        <fullName evidence="4">RING-type domain-containing protein</fullName>
    </recommendedName>
</protein>
<dbReference type="InterPro" id="IPR039301">
    <property type="entry name" value="Sip5/DA2"/>
</dbReference>
<dbReference type="PANTHER" id="PTHR31315:SF1">
    <property type="entry name" value="PROTEIN SIP5"/>
    <property type="match status" value="1"/>
</dbReference>
<organism evidence="2 3">
    <name type="scientific">Stephania japonica</name>
    <dbReference type="NCBI Taxonomy" id="461633"/>
    <lineage>
        <taxon>Eukaryota</taxon>
        <taxon>Viridiplantae</taxon>
        <taxon>Streptophyta</taxon>
        <taxon>Embryophyta</taxon>
        <taxon>Tracheophyta</taxon>
        <taxon>Spermatophyta</taxon>
        <taxon>Magnoliopsida</taxon>
        <taxon>Ranunculales</taxon>
        <taxon>Menispermaceae</taxon>
        <taxon>Menispermoideae</taxon>
        <taxon>Cissampelideae</taxon>
        <taxon>Stephania</taxon>
    </lineage>
</organism>
<reference evidence="2 3" key="1">
    <citation type="submission" date="2024-01" db="EMBL/GenBank/DDBJ databases">
        <title>Genome assemblies of Stephania.</title>
        <authorList>
            <person name="Yang L."/>
        </authorList>
    </citation>
    <scope>NUCLEOTIDE SEQUENCE [LARGE SCALE GENOMIC DNA]</scope>
    <source>
        <strain evidence="2">QJT</strain>
        <tissue evidence="2">Leaf</tissue>
    </source>
</reference>
<feature type="region of interest" description="Disordered" evidence="1">
    <location>
        <begin position="285"/>
        <end position="306"/>
    </location>
</feature>
<feature type="region of interest" description="Disordered" evidence="1">
    <location>
        <begin position="232"/>
        <end position="255"/>
    </location>
</feature>
<dbReference type="GO" id="GO:0005737">
    <property type="term" value="C:cytoplasm"/>
    <property type="evidence" value="ECO:0007669"/>
    <property type="project" value="TreeGrafter"/>
</dbReference>